<keyword evidence="8 10" id="KW-0503">Monooxygenase</keyword>
<comment type="similarity">
    <text evidence="3 10">Belongs to the cytochrome P450 family.</text>
</comment>
<dbReference type="eggNOG" id="KOG0156">
    <property type="taxonomic scope" value="Eukaryota"/>
</dbReference>
<dbReference type="PANTHER" id="PTHR46300">
    <property type="entry name" value="P450, PUTATIVE (EUROFUNG)-RELATED-RELATED"/>
    <property type="match status" value="1"/>
</dbReference>
<evidence type="ECO:0000313" key="12">
    <source>
        <dbReference type="Proteomes" id="UP000007148"/>
    </source>
</evidence>
<gene>
    <name evidence="11" type="ORF">PIIN_05404</name>
</gene>
<evidence type="ECO:0000256" key="9">
    <source>
        <dbReference type="PIRSR" id="PIRSR602401-1"/>
    </source>
</evidence>
<dbReference type="Gene3D" id="1.10.630.10">
    <property type="entry name" value="Cytochrome P450"/>
    <property type="match status" value="1"/>
</dbReference>
<dbReference type="InterPro" id="IPR017972">
    <property type="entry name" value="Cyt_P450_CS"/>
</dbReference>
<evidence type="ECO:0000256" key="1">
    <source>
        <dbReference type="ARBA" id="ARBA00001971"/>
    </source>
</evidence>
<accession>G4TJH3</accession>
<evidence type="ECO:0000256" key="5">
    <source>
        <dbReference type="ARBA" id="ARBA00022723"/>
    </source>
</evidence>
<evidence type="ECO:0008006" key="13">
    <source>
        <dbReference type="Google" id="ProtNLM"/>
    </source>
</evidence>
<dbReference type="Proteomes" id="UP000007148">
    <property type="component" value="Unassembled WGS sequence"/>
</dbReference>
<dbReference type="InterPro" id="IPR002401">
    <property type="entry name" value="Cyt_P450_E_grp-I"/>
</dbReference>
<evidence type="ECO:0000256" key="10">
    <source>
        <dbReference type="RuleBase" id="RU000461"/>
    </source>
</evidence>
<dbReference type="PRINTS" id="PR00463">
    <property type="entry name" value="EP450I"/>
</dbReference>
<comment type="pathway">
    <text evidence="2">Secondary metabolite biosynthesis.</text>
</comment>
<dbReference type="GO" id="GO:0016705">
    <property type="term" value="F:oxidoreductase activity, acting on paired donors, with incorporation or reduction of molecular oxygen"/>
    <property type="evidence" value="ECO:0007669"/>
    <property type="project" value="InterPro"/>
</dbReference>
<evidence type="ECO:0000313" key="11">
    <source>
        <dbReference type="EMBL" id="CCA71466.1"/>
    </source>
</evidence>
<dbReference type="GO" id="GO:0004497">
    <property type="term" value="F:monooxygenase activity"/>
    <property type="evidence" value="ECO:0007669"/>
    <property type="project" value="UniProtKB-KW"/>
</dbReference>
<dbReference type="InParanoid" id="G4TJH3"/>
<evidence type="ECO:0000256" key="4">
    <source>
        <dbReference type="ARBA" id="ARBA00022617"/>
    </source>
</evidence>
<dbReference type="EMBL" id="CAFZ01000121">
    <property type="protein sequence ID" value="CCA71466.1"/>
    <property type="molecule type" value="Genomic_DNA"/>
</dbReference>
<dbReference type="InterPro" id="IPR001128">
    <property type="entry name" value="Cyt_P450"/>
</dbReference>
<sequence length="501" mass="56437">MTTFFKPLSATHAWALGAIAVSFVAIRIASNTNAAKAKRSGASLAPGPKRWPFVGSVLKFPKSRWYESFSSWAEEYGDVVYVDLMGIPMIVLNSLDAIHELTEKRMHIHSNRPHTTLVCDIMGFGYTLTLKQPDKELNEQRRILQKAIGPRVVGEYDHFLNRGCSDLLQRLDGFSGEPFDHVLKVLGELLTRLAYGNHVFDEYGAELVKANIEGVELVSWVFSRLWVVDIIPLLRYVPAWFPGATFQRIGIQARAYVQIIRHGGFEKVKAAMAKGIADESILSKYLMEESASEDNLRDAVAVMYATGVDSTATTITNFLYAVALYPEWQRKIHDEMDRELGRGHVPTAEDIGKLNIFNAVMKETLRWLATVPLGVPHVSAKEDIFNGYYIPKGTMLHCNIGYVLRDKRIWGPDSLEFNPNRFLSKFNPTFDDLPDIWSVPFGFGRRICPGRYIAQRIVLQYASAILATYEVLPCEGEQLTPNEPFDDAAIRYTSIAFSMLV</sequence>
<dbReference type="InterPro" id="IPR036396">
    <property type="entry name" value="Cyt_P450_sf"/>
</dbReference>
<proteinExistence type="inferred from homology"/>
<dbReference type="GO" id="GO:0005506">
    <property type="term" value="F:iron ion binding"/>
    <property type="evidence" value="ECO:0007669"/>
    <property type="project" value="InterPro"/>
</dbReference>
<dbReference type="PROSITE" id="PS00086">
    <property type="entry name" value="CYTOCHROME_P450"/>
    <property type="match status" value="1"/>
</dbReference>
<keyword evidence="7 9" id="KW-0408">Iron</keyword>
<dbReference type="GO" id="GO:0020037">
    <property type="term" value="F:heme binding"/>
    <property type="evidence" value="ECO:0007669"/>
    <property type="project" value="InterPro"/>
</dbReference>
<keyword evidence="5 9" id="KW-0479">Metal-binding</keyword>
<comment type="caution">
    <text evidence="11">The sequence shown here is derived from an EMBL/GenBank/DDBJ whole genome shotgun (WGS) entry which is preliminary data.</text>
</comment>
<dbReference type="AlphaFoldDB" id="G4TJH3"/>
<reference evidence="11 12" key="1">
    <citation type="journal article" date="2011" name="PLoS Pathog.">
        <title>Endophytic Life Strategies Decoded by Genome and Transcriptome Analyses of the Mutualistic Root Symbiont Piriformospora indica.</title>
        <authorList>
            <person name="Zuccaro A."/>
            <person name="Lahrmann U."/>
            <person name="Guldener U."/>
            <person name="Langen G."/>
            <person name="Pfiffi S."/>
            <person name="Biedenkopf D."/>
            <person name="Wong P."/>
            <person name="Samans B."/>
            <person name="Grimm C."/>
            <person name="Basiewicz M."/>
            <person name="Murat C."/>
            <person name="Martin F."/>
            <person name="Kogel K.H."/>
        </authorList>
    </citation>
    <scope>NUCLEOTIDE SEQUENCE [LARGE SCALE GENOMIC DNA]</scope>
    <source>
        <strain evidence="11 12">DSM 11827</strain>
    </source>
</reference>
<name>G4TJH3_SERID</name>
<dbReference type="SUPFAM" id="SSF48264">
    <property type="entry name" value="Cytochrome P450"/>
    <property type="match status" value="1"/>
</dbReference>
<keyword evidence="12" id="KW-1185">Reference proteome</keyword>
<evidence type="ECO:0000256" key="2">
    <source>
        <dbReference type="ARBA" id="ARBA00005179"/>
    </source>
</evidence>
<keyword evidence="4 9" id="KW-0349">Heme</keyword>
<organism evidence="11 12">
    <name type="scientific">Serendipita indica (strain DSM 11827)</name>
    <name type="common">Root endophyte fungus</name>
    <name type="synonym">Piriformospora indica</name>
    <dbReference type="NCBI Taxonomy" id="1109443"/>
    <lineage>
        <taxon>Eukaryota</taxon>
        <taxon>Fungi</taxon>
        <taxon>Dikarya</taxon>
        <taxon>Basidiomycota</taxon>
        <taxon>Agaricomycotina</taxon>
        <taxon>Agaricomycetes</taxon>
        <taxon>Sebacinales</taxon>
        <taxon>Serendipitaceae</taxon>
        <taxon>Serendipita</taxon>
    </lineage>
</organism>
<keyword evidence="6 10" id="KW-0560">Oxidoreductase</keyword>
<dbReference type="Pfam" id="PF00067">
    <property type="entry name" value="p450"/>
    <property type="match status" value="1"/>
</dbReference>
<feature type="binding site" description="axial binding residue" evidence="9">
    <location>
        <position position="448"/>
    </location>
    <ligand>
        <name>heme</name>
        <dbReference type="ChEBI" id="CHEBI:30413"/>
    </ligand>
    <ligandPart>
        <name>Fe</name>
        <dbReference type="ChEBI" id="CHEBI:18248"/>
    </ligandPart>
</feature>
<dbReference type="PANTHER" id="PTHR46300:SF7">
    <property type="entry name" value="P450, PUTATIVE (EUROFUNG)-RELATED"/>
    <property type="match status" value="1"/>
</dbReference>
<dbReference type="STRING" id="1109443.G4TJH3"/>
<evidence type="ECO:0000256" key="8">
    <source>
        <dbReference type="ARBA" id="ARBA00023033"/>
    </source>
</evidence>
<comment type="cofactor">
    <cofactor evidence="1 9">
        <name>heme</name>
        <dbReference type="ChEBI" id="CHEBI:30413"/>
    </cofactor>
</comment>
<evidence type="ECO:0000256" key="3">
    <source>
        <dbReference type="ARBA" id="ARBA00010617"/>
    </source>
</evidence>
<dbReference type="PRINTS" id="PR00385">
    <property type="entry name" value="P450"/>
</dbReference>
<dbReference type="OrthoDB" id="2789670at2759"/>
<dbReference type="InterPro" id="IPR050364">
    <property type="entry name" value="Cytochrome_P450_fung"/>
</dbReference>
<evidence type="ECO:0000256" key="6">
    <source>
        <dbReference type="ARBA" id="ARBA00023002"/>
    </source>
</evidence>
<dbReference type="HOGENOM" id="CLU_001570_2_3_1"/>
<protein>
    <recommendedName>
        <fullName evidence="13">Cytochrome P450</fullName>
    </recommendedName>
</protein>
<evidence type="ECO:0000256" key="7">
    <source>
        <dbReference type="ARBA" id="ARBA00023004"/>
    </source>
</evidence>